<proteinExistence type="predicted"/>
<dbReference type="EMBL" id="JAZHRV010000001">
    <property type="protein sequence ID" value="MEH2560305.1"/>
    <property type="molecule type" value="Genomic_DNA"/>
</dbReference>
<dbReference type="SUPFAM" id="SSF54427">
    <property type="entry name" value="NTF2-like"/>
    <property type="match status" value="1"/>
</dbReference>
<comment type="caution">
    <text evidence="2">The sequence shown here is derived from an EMBL/GenBank/DDBJ whole genome shotgun (WGS) entry which is preliminary data.</text>
</comment>
<evidence type="ECO:0000313" key="3">
    <source>
        <dbReference type="Proteomes" id="UP001364224"/>
    </source>
</evidence>
<name>A0ABU8BP18_9BRAD</name>
<keyword evidence="3" id="KW-1185">Reference proteome</keyword>
<evidence type="ECO:0000313" key="2">
    <source>
        <dbReference type="EMBL" id="MEH2560305.1"/>
    </source>
</evidence>
<dbReference type="InterPro" id="IPR032710">
    <property type="entry name" value="NTF2-like_dom_sf"/>
</dbReference>
<reference evidence="2 3" key="1">
    <citation type="submission" date="2024-02" db="EMBL/GenBank/DDBJ databases">
        <title>Adaptive strategies in a cosmopolitan and abundant soil bacterium.</title>
        <authorList>
            <person name="Carini P."/>
        </authorList>
    </citation>
    <scope>NUCLEOTIDE SEQUENCE [LARGE SCALE GENOMIC DNA]</scope>
    <source>
        <strain evidence="2 3">AZCC 1608</strain>
    </source>
</reference>
<dbReference type="Pfam" id="PF12680">
    <property type="entry name" value="SnoaL_2"/>
    <property type="match status" value="1"/>
</dbReference>
<dbReference type="InterPro" id="IPR037401">
    <property type="entry name" value="SnoaL-like"/>
</dbReference>
<gene>
    <name evidence="2" type="ORF">V1286_007834</name>
</gene>
<protein>
    <submittedName>
        <fullName evidence="2">Ketosteroid isomerase-like protein</fullName>
    </submittedName>
</protein>
<organism evidence="2 3">
    <name type="scientific">Bradyrhizobium algeriense</name>
    <dbReference type="NCBI Taxonomy" id="634784"/>
    <lineage>
        <taxon>Bacteria</taxon>
        <taxon>Pseudomonadati</taxon>
        <taxon>Pseudomonadota</taxon>
        <taxon>Alphaproteobacteria</taxon>
        <taxon>Hyphomicrobiales</taxon>
        <taxon>Nitrobacteraceae</taxon>
        <taxon>Bradyrhizobium</taxon>
    </lineage>
</organism>
<dbReference type="Gene3D" id="3.10.450.50">
    <property type="match status" value="1"/>
</dbReference>
<dbReference type="Proteomes" id="UP001364224">
    <property type="component" value="Unassembled WGS sequence"/>
</dbReference>
<feature type="domain" description="SnoaL-like" evidence="1">
    <location>
        <begin position="39"/>
        <end position="124"/>
    </location>
</feature>
<sequence length="156" mass="16824">MSIHDDRHTPSPASALGTRNSDVDGIADLADDFDQIALVVDWLDACRKRDLAALLDLYADDARLECQCGGGKVSEGRAELESYWRPRLDALAPTAFGLEEITPTAEGVVLDYLSHEGEPVRIAFTFSRDAKIQRAACAPTGQALHQEVASVADQVG</sequence>
<accession>A0ABU8BP18</accession>
<evidence type="ECO:0000259" key="1">
    <source>
        <dbReference type="Pfam" id="PF12680"/>
    </source>
</evidence>